<dbReference type="SUPFAM" id="SSF52540">
    <property type="entry name" value="P-loop containing nucleoside triphosphate hydrolases"/>
    <property type="match status" value="1"/>
</dbReference>
<evidence type="ECO:0000313" key="2">
    <source>
        <dbReference type="Proteomes" id="UP000479114"/>
    </source>
</evidence>
<gene>
    <name evidence="1" type="ORF">GZH47_00735</name>
</gene>
<accession>A0A6C0NUT3</accession>
<dbReference type="RefSeq" id="WP_162638073.1">
    <property type="nucleotide sequence ID" value="NZ_CP048286.1"/>
</dbReference>
<evidence type="ECO:0000313" key="1">
    <source>
        <dbReference type="EMBL" id="QHW29503.1"/>
    </source>
</evidence>
<dbReference type="KEGG" id="prz:GZH47_00735"/>
<sequence>MLNVYFIGGSPCSGKSTVAETIAKHYNFHYFKVDDFLDKYTARGAKQNKPNCIKQTQMTPEQIWMRNPEEQNAEELQFYEEVFEFLFQDIQAISSENKIITEGAALLPRLMKQTGIKQKHYVSITPTKKFQITHYKERPWVYNALEGCSDKEQAFKNWMDRDILFANEIRQQCVETGYTSFVNDGTILIDDLVKRVCLSFGL</sequence>
<reference evidence="1 2" key="1">
    <citation type="submission" date="2020-02" db="EMBL/GenBank/DDBJ databases">
        <title>Paenibacillus sp. nov., isolated from rhizosphere soil of tomato.</title>
        <authorList>
            <person name="Weon H.-Y."/>
            <person name="Lee S.A."/>
        </authorList>
    </citation>
    <scope>NUCLEOTIDE SEQUENCE [LARGE SCALE GENOMIC DNA]</scope>
    <source>
        <strain evidence="1 2">14171R-81</strain>
    </source>
</reference>
<dbReference type="EMBL" id="CP048286">
    <property type="protein sequence ID" value="QHW29503.1"/>
    <property type="molecule type" value="Genomic_DNA"/>
</dbReference>
<dbReference type="InterPro" id="IPR027417">
    <property type="entry name" value="P-loop_NTPase"/>
</dbReference>
<organism evidence="1 2">
    <name type="scientific">Paenibacillus rhizovicinus</name>
    <dbReference type="NCBI Taxonomy" id="2704463"/>
    <lineage>
        <taxon>Bacteria</taxon>
        <taxon>Bacillati</taxon>
        <taxon>Bacillota</taxon>
        <taxon>Bacilli</taxon>
        <taxon>Bacillales</taxon>
        <taxon>Paenibacillaceae</taxon>
        <taxon>Paenibacillus</taxon>
    </lineage>
</organism>
<dbReference type="AlphaFoldDB" id="A0A6C0NUT3"/>
<name>A0A6C0NUT3_9BACL</name>
<protein>
    <submittedName>
        <fullName evidence="1">Uncharacterized protein</fullName>
    </submittedName>
</protein>
<dbReference type="Gene3D" id="3.40.50.300">
    <property type="entry name" value="P-loop containing nucleotide triphosphate hydrolases"/>
    <property type="match status" value="1"/>
</dbReference>
<keyword evidence="2" id="KW-1185">Reference proteome</keyword>
<dbReference type="Proteomes" id="UP000479114">
    <property type="component" value="Chromosome"/>
</dbReference>
<proteinExistence type="predicted"/>